<dbReference type="STRING" id="327505.A0A2H3HMM8"/>
<evidence type="ECO:0000256" key="1">
    <source>
        <dbReference type="SAM" id="MobiDB-lite"/>
    </source>
</evidence>
<dbReference type="AlphaFoldDB" id="A0A2H3HMM8"/>
<accession>A0A2H3HMM8</accession>
<protein>
    <submittedName>
        <fullName evidence="2">Uncharacterized protein</fullName>
    </submittedName>
</protein>
<comment type="caution">
    <text evidence="2">The sequence shown here is derived from an EMBL/GenBank/DDBJ whole genome shotgun (WGS) entry which is preliminary data.</text>
</comment>
<reference evidence="2 3" key="1">
    <citation type="journal article" date="2016" name="Environ. Microbiol.">
        <title>Effector profiles distinguish formae speciales of Fusarium oxysporum.</title>
        <authorList>
            <person name="van Dam P."/>
            <person name="Fokkens L."/>
            <person name="Schmidt S.M."/>
            <person name="Linmans J.H."/>
            <person name="Kistler H.C."/>
            <person name="Ma L.J."/>
            <person name="Rep M."/>
        </authorList>
    </citation>
    <scope>NUCLEOTIDE SEQUENCE [LARGE SCALE GENOMIC DNA]</scope>
    <source>
        <strain evidence="2 3">Forc016</strain>
    </source>
</reference>
<feature type="region of interest" description="Disordered" evidence="1">
    <location>
        <begin position="1"/>
        <end position="25"/>
    </location>
</feature>
<dbReference type="EMBL" id="MABQ02000002">
    <property type="protein sequence ID" value="PCD43250.1"/>
    <property type="molecule type" value="Genomic_DNA"/>
</dbReference>
<proteinExistence type="predicted"/>
<gene>
    <name evidence="2" type="ORF">AU210_002350</name>
</gene>
<evidence type="ECO:0000313" key="2">
    <source>
        <dbReference type="EMBL" id="PCD43250.1"/>
    </source>
</evidence>
<reference evidence="2 3" key="2">
    <citation type="journal article" date="2017" name="Sci. Rep.">
        <title>A mobile pathogenicity chromosome in Fusarium oxysporum for infection of multiple cucurbit species.</title>
        <authorList>
            <person name="van Dam P."/>
            <person name="Fokkens L."/>
            <person name="Ayukawa Y."/>
            <person name="van der Gragt M."/>
            <person name="Ter Horst A."/>
            <person name="Brankovics B."/>
            <person name="Houterman P.M."/>
            <person name="Arie T."/>
            <person name="Rep M."/>
        </authorList>
    </citation>
    <scope>NUCLEOTIDE SEQUENCE [LARGE SCALE GENOMIC DNA]</scope>
    <source>
        <strain evidence="2 3">Forc016</strain>
    </source>
</reference>
<feature type="compositionally biased region" description="Basic and acidic residues" evidence="1">
    <location>
        <begin position="12"/>
        <end position="25"/>
    </location>
</feature>
<sequence>MAGNTPGPPALEEAKPTVRLKGKEHEYGETLEFDTFQSRGGNPEDLMDEERWLDFPAHVHFPLKKNKMKESDRDTSLSPTETFGMRTIWNPEPVSGLGDDRISKVDTGRKVTERHLAVKLAARACNSGRTLSYETKEWLGITSGTQLATDKTVSCVFVGVSALTCQAIFMMKSNTQHLPDGFCGVSRQQRIEDLLNVDTTELIELVFRPELYIQGHEIIWTENMLIPGNISYIKRALHDHLADDEKAQFLQRMRREHNLLIAGSASAGVAKTQPSNEEPGRKPLICRVIQGGKAYNHLHFILKWPPIALLEFPKAMIKEIQRFLDKYPSDNVPLNIALAATIIYFDIEETCDYEKEGFLDSFPRKLSPVRKVPLATFIIYFSHMLSYVETHHLTSFFHPFRFANIHKSHSSPLAVTAGRDYLNPASMRSWYHQIRSRHPQILADSRFALIPASMPGSTMVFPEDCNHAQRPSPDLFTLCCLNDVRTLGIPSYSYDPESSFQRVGAPKWLFTKAVRQSDSNCFRLGGHPTIAYWNTATPEKIKALTGPARTIGPVFPDIGSDYYNTEAISSCVKRWFGDETYYTQNFQFCLDKPELERKNMATRADELIRIADRLGIPPTQRWTSHKTMLLEWDGMEGHLKSLRKEGKLKRLAAPEYSTPPAKRAKSVEPTLCSDIKGEILQTIKGLAAASCDWDNLLKDLQTPAPTMKAIQKSFSYVRLFISELEKTLQKKNDGSGEGDLDHVIRLVFRAEGLFGSGVEAMDYESKWGQHRDRLSQLFGQPAGKAMESVFRLRNTPNAFGIILPQIQVLGKSPLIRDQVEAFKKIDALLGPLLIVTNVDTASGESGTQE</sequence>
<name>A0A2H3HMM8_FUSOX</name>
<organism evidence="2 3">
    <name type="scientific">Fusarium oxysporum f. sp. radicis-cucumerinum</name>
    <dbReference type="NCBI Taxonomy" id="327505"/>
    <lineage>
        <taxon>Eukaryota</taxon>
        <taxon>Fungi</taxon>
        <taxon>Dikarya</taxon>
        <taxon>Ascomycota</taxon>
        <taxon>Pezizomycotina</taxon>
        <taxon>Sordariomycetes</taxon>
        <taxon>Hypocreomycetidae</taxon>
        <taxon>Hypocreales</taxon>
        <taxon>Nectriaceae</taxon>
        <taxon>Fusarium</taxon>
        <taxon>Fusarium oxysporum species complex</taxon>
    </lineage>
</organism>
<evidence type="ECO:0000313" key="3">
    <source>
        <dbReference type="Proteomes" id="UP000219602"/>
    </source>
</evidence>
<dbReference type="Proteomes" id="UP000219602">
    <property type="component" value="Chromosome 2"/>
</dbReference>